<sequence length="252" mass="26844">MKFSVALAALVGVAAAAPQQLRQRSPHERSTTRRNRTNQRLGEPYTNAHGVRSQTSSNWAGAVKHAKGITKVVGTIEVPTPRGGSADQSGAAWVGIDGDSCQAALLQTGIDFYGDGSFDAWWEWIPDNVVMFDDFPLSVGDKIYMEVDASSKTTGVAILENLTTGKKATHTFKRTPSTLCETDAEWIVEDFADNLAGFSDITFTNNSATTSSGTITPAGGTIINLAKEGTGPLETDCGIDGDDVYCKYIGNL</sequence>
<dbReference type="PANTHER" id="PTHR37536:SF1">
    <property type="entry name" value="ASPERGILLOPEPSIN, PUTAITVE (AFU_ORTHOLOGUE AFUA_7G01200)"/>
    <property type="match status" value="1"/>
</dbReference>
<dbReference type="PANTHER" id="PTHR37536">
    <property type="entry name" value="PUTATIVE (AFU_ORTHOLOGUE AFUA_3G02970)-RELATED"/>
    <property type="match status" value="1"/>
</dbReference>
<keyword evidence="5" id="KW-1185">Reference proteome</keyword>
<keyword evidence="4" id="KW-0430">Lectin</keyword>
<dbReference type="EMBL" id="AZHF01000005">
    <property type="protein sequence ID" value="OAA74855.1"/>
    <property type="molecule type" value="Genomic_DNA"/>
</dbReference>
<gene>
    <name evidence="4" type="ORF">LEL_06843</name>
</gene>
<dbReference type="PRINTS" id="PR00977">
    <property type="entry name" value="SCYTLDPTASE"/>
</dbReference>
<feature type="active site" description="Proton acceptor" evidence="1">
    <location>
        <position position="189"/>
    </location>
</feature>
<accession>A0A168F9I8</accession>
<keyword evidence="3" id="KW-0732">Signal</keyword>
<dbReference type="OrthoDB" id="2862635at2759"/>
<dbReference type="InterPro" id="IPR000250">
    <property type="entry name" value="Peptidase_G1"/>
</dbReference>
<evidence type="ECO:0000256" key="3">
    <source>
        <dbReference type="SAM" id="SignalP"/>
    </source>
</evidence>
<evidence type="ECO:0000313" key="5">
    <source>
        <dbReference type="Proteomes" id="UP000076881"/>
    </source>
</evidence>
<feature type="signal peptide" evidence="3">
    <location>
        <begin position="1"/>
        <end position="16"/>
    </location>
</feature>
<feature type="chain" id="PRO_5007896693" evidence="3">
    <location>
        <begin position="17"/>
        <end position="252"/>
    </location>
</feature>
<dbReference type="InterPro" id="IPR013320">
    <property type="entry name" value="ConA-like_dom_sf"/>
</dbReference>
<dbReference type="STRING" id="1081108.A0A168F9I8"/>
<comment type="caution">
    <text evidence="4">The sequence shown here is derived from an EMBL/GenBank/DDBJ whole genome shotgun (WGS) entry which is preliminary data.</text>
</comment>
<dbReference type="Gene3D" id="2.60.120.700">
    <property type="entry name" value="Peptidase G1"/>
    <property type="match status" value="1"/>
</dbReference>
<dbReference type="AlphaFoldDB" id="A0A168F9I8"/>
<dbReference type="GO" id="GO:0070007">
    <property type="term" value="F:glutamic-type endopeptidase activity"/>
    <property type="evidence" value="ECO:0007669"/>
    <property type="project" value="InterPro"/>
</dbReference>
<dbReference type="CDD" id="cd13426">
    <property type="entry name" value="Peptidase_G1"/>
    <property type="match status" value="1"/>
</dbReference>
<dbReference type="GO" id="GO:0030246">
    <property type="term" value="F:carbohydrate binding"/>
    <property type="evidence" value="ECO:0007669"/>
    <property type="project" value="UniProtKB-KW"/>
</dbReference>
<protein>
    <submittedName>
        <fullName evidence="4">Concanavalin A-like lectin/glucanase</fullName>
    </submittedName>
</protein>
<reference evidence="4 5" key="1">
    <citation type="journal article" date="2016" name="Genome Biol. Evol.">
        <title>Divergent and convergent evolution of fungal pathogenicity.</title>
        <authorList>
            <person name="Shang Y."/>
            <person name="Xiao G."/>
            <person name="Zheng P."/>
            <person name="Cen K."/>
            <person name="Zhan S."/>
            <person name="Wang C."/>
        </authorList>
    </citation>
    <scope>NUCLEOTIDE SEQUENCE [LARGE SCALE GENOMIC DNA]</scope>
    <source>
        <strain evidence="4 5">RCEF 1005</strain>
    </source>
</reference>
<proteinExistence type="predicted"/>
<evidence type="ECO:0000256" key="2">
    <source>
        <dbReference type="SAM" id="MobiDB-lite"/>
    </source>
</evidence>
<evidence type="ECO:0000256" key="1">
    <source>
        <dbReference type="PIRSR" id="PIRSR600250-50"/>
    </source>
</evidence>
<dbReference type="GO" id="GO:0006508">
    <property type="term" value="P:proteolysis"/>
    <property type="evidence" value="ECO:0007669"/>
    <property type="project" value="InterPro"/>
</dbReference>
<dbReference type="Proteomes" id="UP000076881">
    <property type="component" value="Unassembled WGS sequence"/>
</dbReference>
<dbReference type="SUPFAM" id="SSF49899">
    <property type="entry name" value="Concanavalin A-like lectins/glucanases"/>
    <property type="match status" value="1"/>
</dbReference>
<dbReference type="InterPro" id="IPR038656">
    <property type="entry name" value="Peptidase_G1_sf"/>
</dbReference>
<evidence type="ECO:0000313" key="4">
    <source>
        <dbReference type="EMBL" id="OAA74855.1"/>
    </source>
</evidence>
<dbReference type="Pfam" id="PF01828">
    <property type="entry name" value="Peptidase_A4"/>
    <property type="match status" value="1"/>
</dbReference>
<organism evidence="4 5">
    <name type="scientific">Akanthomyces lecanii RCEF 1005</name>
    <dbReference type="NCBI Taxonomy" id="1081108"/>
    <lineage>
        <taxon>Eukaryota</taxon>
        <taxon>Fungi</taxon>
        <taxon>Dikarya</taxon>
        <taxon>Ascomycota</taxon>
        <taxon>Pezizomycotina</taxon>
        <taxon>Sordariomycetes</taxon>
        <taxon>Hypocreomycetidae</taxon>
        <taxon>Hypocreales</taxon>
        <taxon>Cordycipitaceae</taxon>
        <taxon>Akanthomyces</taxon>
        <taxon>Cordyceps confragosa</taxon>
    </lineage>
</organism>
<name>A0A168F9I8_CORDF</name>
<feature type="region of interest" description="Disordered" evidence="2">
    <location>
        <begin position="18"/>
        <end position="57"/>
    </location>
</feature>